<name>A0BGM6_PARTE</name>
<feature type="region of interest" description="Disordered" evidence="2">
    <location>
        <begin position="1"/>
        <end position="22"/>
    </location>
</feature>
<feature type="coiled-coil region" evidence="1">
    <location>
        <begin position="500"/>
        <end position="527"/>
    </location>
</feature>
<dbReference type="GeneID" id="5010875"/>
<evidence type="ECO:0000256" key="1">
    <source>
        <dbReference type="SAM" id="Coils"/>
    </source>
</evidence>
<dbReference type="PANTHER" id="PTHR34894">
    <property type="entry name" value="SAM-DEPENDENT METHYLTRANSFERASE RSMI, CONSERVED SITE"/>
    <property type="match status" value="1"/>
</dbReference>
<evidence type="ECO:0000259" key="3">
    <source>
        <dbReference type="PROSITE" id="PS50222"/>
    </source>
</evidence>
<dbReference type="KEGG" id="ptm:GSPATT00028728001"/>
<sequence>MEETKFHQFKNGFISKNPNQNSERLIKINTQYSQYQSQSQRVKTEINQASLSSRLEKSKTISQSTYYQSPLLRDGQLDQIDKLKRMDKNDFFGQLNSQDPYRYPKKLEELPWNPSKSTISQAKVVLPLEQMDKVIPLSKFSSNLTKRVVKDKIHRGIPLKHDVQMLAEWTDLMLEQAVEKNQGQSANMYEDLQQIFTLCLKELIRQISFDCIEKSVLLEKIWNQYIEINQSVYQSVLEQNNTLEKDHLQEVMKTHQAYQIEIDKYLMILKNQKSDMDQIMERLMKLKGNTKYLKKNNRYLNSQIKTLKVEIQDLKTENKQYSDQIEKITDDLHEYQRNVQFQYEQFQMSNQYQPKIEYEQGLVKKKIMRAGTQKQLVIHQIPQYQLPVIKPMKRKSFQNAEQQPTQQEKMQKILNDSASFSNIEILLEERATDTDDLNQILQLRKEVEIQTIEKKSLTISIPKFELRDRRQQIIQTEISYLNKSTKVTQTEFTEELLESIKLEEEHLLQLHEAIQQATEQYQQILHQIEKGQQPKLKELYDYLDEFQNSMKENISKQKEIRTNLILVNSTFKDENNRKEEQLQQYVLISYFMKQKKVAELERANELANQEMGELENQLEIYEKINDKIEKKYQKLKSIKTNMVEKSQTLVVQLTQTHKFAEIMKKRIQDKRLSTLGPIQSNSKQRISNVSPLGSMITTSQPVNFVQTQQSEQQLQLEKKEELLPIPEKTSLKKQSSKKNLVQQPQQQQVMQYRHAQSQNTLELPSVQQEKQFSSQYNISVIEPEDNQFASQKIPSQQTSQLPSQQPSQQQSEEEGTDMQLTPRSKASNQSKSRPTQKIQLPSNQGAKKGSKIQKKGSVMPQQNDQVQFLQETITNFINQNFSSSDSDSDDSEYNMKLEEIKQRKRKIGQNKKSYFSQAPKFQNKQSIDSPGLNMLRNNIIKQLATKFATNQKEITSKMKKGNVLKFITQFYGEKLKQTQNKTSLHIICYEYFFNTYGFKNIAEQKLTSFYESIFVHRDNIRINLFGRFLQLYSSLTVDDLEIYIKTLKQLDEENQTLDTDKGQFILVEKAIQILDQTHSQIPQEYRNNIISDIKMNYIERNLKPYIDYDYYISRILTGYQIVKKMHMTHYQEVFNSADMDLDNMMEYQEFKKLYYYFESCQGNSIPESIMERQFISRCDLISNNEGERAMSFDRFITFSIEHNLFSEEKFTNFANSVIEEDPIKSIEDLHKNWSYVKERLINRIQYAAEDEIEYFQSIIKKLEQALTNDDRRQSIWISYKIIDSDTRQLYINKLVDSLIPSEFNDIIQFDDYSSEDNN</sequence>
<dbReference type="EMBL" id="CT867993">
    <property type="protein sequence ID" value="CAK57693.1"/>
    <property type="molecule type" value="Genomic_DNA"/>
</dbReference>
<dbReference type="Proteomes" id="UP000000600">
    <property type="component" value="Unassembled WGS sequence"/>
</dbReference>
<feature type="compositionally biased region" description="Low complexity" evidence="2">
    <location>
        <begin position="794"/>
        <end position="810"/>
    </location>
</feature>
<dbReference type="GO" id="GO:0005509">
    <property type="term" value="F:calcium ion binding"/>
    <property type="evidence" value="ECO:0007669"/>
    <property type="project" value="InterPro"/>
</dbReference>
<dbReference type="InterPro" id="IPR002048">
    <property type="entry name" value="EF_hand_dom"/>
</dbReference>
<accession>A0BGM6</accession>
<dbReference type="PANTHER" id="PTHR34894:SF5">
    <property type="entry name" value="EF-HAND DOMAIN-CONTAINING PROTEIN"/>
    <property type="match status" value="1"/>
</dbReference>
<gene>
    <name evidence="4" type="ORF">GSPATT00028728001</name>
</gene>
<reference evidence="4 5" key="1">
    <citation type="journal article" date="2006" name="Nature">
        <title>Global trends of whole-genome duplications revealed by the ciliate Paramecium tetraurelia.</title>
        <authorList>
            <consortium name="Genoscope"/>
            <person name="Aury J.-M."/>
            <person name="Jaillon O."/>
            <person name="Duret L."/>
            <person name="Noel B."/>
            <person name="Jubin C."/>
            <person name="Porcel B.M."/>
            <person name="Segurens B."/>
            <person name="Daubin V."/>
            <person name="Anthouard V."/>
            <person name="Aiach N."/>
            <person name="Arnaiz O."/>
            <person name="Billaut A."/>
            <person name="Beisson J."/>
            <person name="Blanc I."/>
            <person name="Bouhouche K."/>
            <person name="Camara F."/>
            <person name="Duharcourt S."/>
            <person name="Guigo R."/>
            <person name="Gogendeau D."/>
            <person name="Katinka M."/>
            <person name="Keller A.-M."/>
            <person name="Kissmehl R."/>
            <person name="Klotz C."/>
            <person name="Koll F."/>
            <person name="Le Moue A."/>
            <person name="Lepere C."/>
            <person name="Malinsky S."/>
            <person name="Nowacki M."/>
            <person name="Nowak J.K."/>
            <person name="Plattner H."/>
            <person name="Poulain J."/>
            <person name="Ruiz F."/>
            <person name="Serrano V."/>
            <person name="Zagulski M."/>
            <person name="Dessen P."/>
            <person name="Betermier M."/>
            <person name="Weissenbach J."/>
            <person name="Scarpelli C."/>
            <person name="Schachter V."/>
            <person name="Sperling L."/>
            <person name="Meyer E."/>
            <person name="Cohen J."/>
            <person name="Wincker P."/>
        </authorList>
    </citation>
    <scope>NUCLEOTIDE SEQUENCE [LARGE SCALE GENOMIC DNA]</scope>
    <source>
        <strain evidence="4 5">Stock d4-2</strain>
    </source>
</reference>
<keyword evidence="1" id="KW-0175">Coiled coil</keyword>
<dbReference type="OrthoDB" id="299828at2759"/>
<proteinExistence type="predicted"/>
<evidence type="ECO:0000256" key="2">
    <source>
        <dbReference type="SAM" id="MobiDB-lite"/>
    </source>
</evidence>
<evidence type="ECO:0000313" key="4">
    <source>
        <dbReference type="EMBL" id="CAK57693.1"/>
    </source>
</evidence>
<dbReference type="InParanoid" id="A0BGM6"/>
<feature type="compositionally biased region" description="Low complexity" evidence="2">
    <location>
        <begin position="741"/>
        <end position="751"/>
    </location>
</feature>
<dbReference type="RefSeq" id="XP_001425091.1">
    <property type="nucleotide sequence ID" value="XM_001425054.1"/>
</dbReference>
<dbReference type="PROSITE" id="PS50222">
    <property type="entry name" value="EF_HAND_2"/>
    <property type="match status" value="1"/>
</dbReference>
<feature type="coiled-coil region" evidence="1">
    <location>
        <begin position="597"/>
        <end position="641"/>
    </location>
</feature>
<dbReference type="OMA" id="SIMERQF"/>
<feature type="compositionally biased region" description="Polar residues" evidence="2">
    <location>
        <begin position="754"/>
        <end position="768"/>
    </location>
</feature>
<feature type="region of interest" description="Disordered" evidence="2">
    <location>
        <begin position="720"/>
        <end position="768"/>
    </location>
</feature>
<feature type="compositionally biased region" description="Polar residues" evidence="2">
    <location>
        <begin position="818"/>
        <end position="845"/>
    </location>
</feature>
<evidence type="ECO:0000313" key="5">
    <source>
        <dbReference type="Proteomes" id="UP000000600"/>
    </source>
</evidence>
<feature type="coiled-coil region" evidence="1">
    <location>
        <begin position="269"/>
        <end position="345"/>
    </location>
</feature>
<feature type="domain" description="EF-hand" evidence="3">
    <location>
        <begin position="1125"/>
        <end position="1160"/>
    </location>
</feature>
<dbReference type="eggNOG" id="ENOG502RT07">
    <property type="taxonomic scope" value="Eukaryota"/>
</dbReference>
<keyword evidence="5" id="KW-1185">Reference proteome</keyword>
<organism evidence="4 5">
    <name type="scientific">Paramecium tetraurelia</name>
    <dbReference type="NCBI Taxonomy" id="5888"/>
    <lineage>
        <taxon>Eukaryota</taxon>
        <taxon>Sar</taxon>
        <taxon>Alveolata</taxon>
        <taxon>Ciliophora</taxon>
        <taxon>Intramacronucleata</taxon>
        <taxon>Oligohymenophorea</taxon>
        <taxon>Peniculida</taxon>
        <taxon>Parameciidae</taxon>
        <taxon>Paramecium</taxon>
    </lineage>
</organism>
<dbReference type="STRING" id="5888.A0BGM6"/>
<dbReference type="HOGENOM" id="CLU_259078_0_0_1"/>
<protein>
    <recommendedName>
        <fullName evidence="3">EF-hand domain-containing protein</fullName>
    </recommendedName>
</protein>
<feature type="region of interest" description="Disordered" evidence="2">
    <location>
        <begin position="789"/>
        <end position="861"/>
    </location>
</feature>